<dbReference type="InterPro" id="IPR000160">
    <property type="entry name" value="GGDEF_dom"/>
</dbReference>
<dbReference type="FunFam" id="3.30.70.270:FF:000001">
    <property type="entry name" value="Diguanylate cyclase domain protein"/>
    <property type="match status" value="1"/>
</dbReference>
<protein>
    <recommendedName>
        <fullName evidence="3">diguanylate cyclase</fullName>
        <ecNumber evidence="3">2.7.7.65</ecNumber>
    </recommendedName>
</protein>
<evidence type="ECO:0000259" key="7">
    <source>
        <dbReference type="PROSITE" id="PS50887"/>
    </source>
</evidence>
<dbReference type="SUPFAM" id="SSF47188">
    <property type="entry name" value="Hemerythrin-like"/>
    <property type="match status" value="1"/>
</dbReference>
<dbReference type="Gene3D" id="1.20.120.50">
    <property type="entry name" value="Hemerythrin-like"/>
    <property type="match status" value="1"/>
</dbReference>
<dbReference type="Gene3D" id="3.30.70.270">
    <property type="match status" value="1"/>
</dbReference>
<comment type="catalytic activity">
    <reaction evidence="6">
        <text>2 GTP = 3',3'-c-di-GMP + 2 diphosphate</text>
        <dbReference type="Rhea" id="RHEA:24898"/>
        <dbReference type="ChEBI" id="CHEBI:33019"/>
        <dbReference type="ChEBI" id="CHEBI:37565"/>
        <dbReference type="ChEBI" id="CHEBI:58805"/>
        <dbReference type="EC" id="2.7.7.65"/>
    </reaction>
</comment>
<evidence type="ECO:0000256" key="2">
    <source>
        <dbReference type="ARBA" id="ARBA00010587"/>
    </source>
</evidence>
<dbReference type="SUPFAM" id="SSF55073">
    <property type="entry name" value="Nucleotide cyclase"/>
    <property type="match status" value="1"/>
</dbReference>
<dbReference type="GO" id="GO:0052621">
    <property type="term" value="F:diguanylate cyclase activity"/>
    <property type="evidence" value="ECO:0007669"/>
    <property type="project" value="UniProtKB-EC"/>
</dbReference>
<dbReference type="KEGG" id="fes:HER31_12480"/>
<organism evidence="8 9">
    <name type="scientific">Ferrimonas lipolytica</name>
    <dbReference type="NCBI Taxonomy" id="2724191"/>
    <lineage>
        <taxon>Bacteria</taxon>
        <taxon>Pseudomonadati</taxon>
        <taxon>Pseudomonadota</taxon>
        <taxon>Gammaproteobacteria</taxon>
        <taxon>Alteromonadales</taxon>
        <taxon>Ferrimonadaceae</taxon>
        <taxon>Ferrimonas</taxon>
    </lineage>
</organism>
<dbReference type="InterPro" id="IPR050469">
    <property type="entry name" value="Diguanylate_Cyclase"/>
</dbReference>
<dbReference type="Proteomes" id="UP000501602">
    <property type="component" value="Chromosome"/>
</dbReference>
<name>A0A6H1UEV6_9GAMM</name>
<dbReference type="GO" id="GO:0005886">
    <property type="term" value="C:plasma membrane"/>
    <property type="evidence" value="ECO:0007669"/>
    <property type="project" value="TreeGrafter"/>
</dbReference>
<keyword evidence="9" id="KW-1185">Reference proteome</keyword>
<dbReference type="CDD" id="cd01949">
    <property type="entry name" value="GGDEF"/>
    <property type="match status" value="1"/>
</dbReference>
<comment type="cofactor">
    <cofactor evidence="1">
        <name>Mg(2+)</name>
        <dbReference type="ChEBI" id="CHEBI:18420"/>
    </cofactor>
</comment>
<dbReference type="PROSITE" id="PS50887">
    <property type="entry name" value="GGDEF"/>
    <property type="match status" value="1"/>
</dbReference>
<keyword evidence="4" id="KW-0479">Metal-binding</keyword>
<dbReference type="InterPro" id="IPR043128">
    <property type="entry name" value="Rev_trsase/Diguanyl_cyclase"/>
</dbReference>
<dbReference type="InterPro" id="IPR012827">
    <property type="entry name" value="Hemerythrin_metal-bd"/>
</dbReference>
<dbReference type="GO" id="GO:1902201">
    <property type="term" value="P:negative regulation of bacterial-type flagellum-dependent cell motility"/>
    <property type="evidence" value="ECO:0007669"/>
    <property type="project" value="TreeGrafter"/>
</dbReference>
<proteinExistence type="inferred from homology"/>
<dbReference type="InterPro" id="IPR012312">
    <property type="entry name" value="Hemerythrin-like"/>
</dbReference>
<dbReference type="CDD" id="cd12107">
    <property type="entry name" value="Hemerythrin"/>
    <property type="match status" value="1"/>
</dbReference>
<dbReference type="InterPro" id="IPR029787">
    <property type="entry name" value="Nucleotide_cyclase"/>
</dbReference>
<dbReference type="PANTHER" id="PTHR45138">
    <property type="entry name" value="REGULATORY COMPONENTS OF SENSORY TRANSDUCTION SYSTEM"/>
    <property type="match status" value="1"/>
</dbReference>
<dbReference type="EC" id="2.7.7.65" evidence="3"/>
<reference evidence="8 9" key="1">
    <citation type="submission" date="2020-04" db="EMBL/GenBank/DDBJ databases">
        <title>Ferrimonas sp. S7 isolated from sea water.</title>
        <authorList>
            <person name="Bae S.S."/>
            <person name="Baek K."/>
        </authorList>
    </citation>
    <scope>NUCLEOTIDE SEQUENCE [LARGE SCALE GENOMIC DNA]</scope>
    <source>
        <strain evidence="8 9">S7</strain>
    </source>
</reference>
<evidence type="ECO:0000313" key="8">
    <source>
        <dbReference type="EMBL" id="QIZ77637.1"/>
    </source>
</evidence>
<dbReference type="InterPro" id="IPR035938">
    <property type="entry name" value="Hemerythrin-like_sf"/>
</dbReference>
<dbReference type="GO" id="GO:0046872">
    <property type="term" value="F:metal ion binding"/>
    <property type="evidence" value="ECO:0007669"/>
    <property type="project" value="UniProtKB-KW"/>
</dbReference>
<dbReference type="AlphaFoldDB" id="A0A6H1UEV6"/>
<dbReference type="RefSeq" id="WP_168660896.1">
    <property type="nucleotide sequence ID" value="NZ_CP051180.1"/>
</dbReference>
<evidence type="ECO:0000256" key="6">
    <source>
        <dbReference type="ARBA" id="ARBA00034247"/>
    </source>
</evidence>
<dbReference type="PANTHER" id="PTHR45138:SF9">
    <property type="entry name" value="DIGUANYLATE CYCLASE DGCM-RELATED"/>
    <property type="match status" value="1"/>
</dbReference>
<dbReference type="Pfam" id="PF01814">
    <property type="entry name" value="Hemerythrin"/>
    <property type="match status" value="1"/>
</dbReference>
<dbReference type="NCBIfam" id="TIGR02481">
    <property type="entry name" value="hemeryth_dom"/>
    <property type="match status" value="1"/>
</dbReference>
<dbReference type="GO" id="GO:0043709">
    <property type="term" value="P:cell adhesion involved in single-species biofilm formation"/>
    <property type="evidence" value="ECO:0007669"/>
    <property type="project" value="TreeGrafter"/>
</dbReference>
<evidence type="ECO:0000256" key="5">
    <source>
        <dbReference type="ARBA" id="ARBA00023004"/>
    </source>
</evidence>
<feature type="domain" description="GGDEF" evidence="7">
    <location>
        <begin position="236"/>
        <end position="369"/>
    </location>
</feature>
<dbReference type="SMART" id="SM00267">
    <property type="entry name" value="GGDEF"/>
    <property type="match status" value="1"/>
</dbReference>
<evidence type="ECO:0000256" key="1">
    <source>
        <dbReference type="ARBA" id="ARBA00001946"/>
    </source>
</evidence>
<evidence type="ECO:0000256" key="3">
    <source>
        <dbReference type="ARBA" id="ARBA00012528"/>
    </source>
</evidence>
<accession>A0A6H1UEV6</accession>
<keyword evidence="5" id="KW-0408">Iron</keyword>
<dbReference type="NCBIfam" id="TIGR00254">
    <property type="entry name" value="GGDEF"/>
    <property type="match status" value="1"/>
</dbReference>
<dbReference type="Pfam" id="PF00990">
    <property type="entry name" value="GGDEF"/>
    <property type="match status" value="1"/>
</dbReference>
<gene>
    <name evidence="8" type="ORF">HER31_12480</name>
</gene>
<comment type="similarity">
    <text evidence="2">Belongs to the hemerythrin family.</text>
</comment>
<dbReference type="EMBL" id="CP051180">
    <property type="protein sequence ID" value="QIZ77637.1"/>
    <property type="molecule type" value="Genomic_DNA"/>
</dbReference>
<evidence type="ECO:0000313" key="9">
    <source>
        <dbReference type="Proteomes" id="UP000501602"/>
    </source>
</evidence>
<sequence length="369" mass="41594">MSSFQWDKHFITGLATVDSQHKQLVNIINGYALELNQRNVQPQALAQLFEQLIDYSQYHFAEEEREMRTAGVDPRHQQLHVDAHQAFLADVLQQQSVIASNDLDGQHQLLDYLVNWLAFHILGIDQNMARQIQAINAGVTAEQAYIEEERNADPAVQPLVSTLERLYKQVSLRNQQLLTLNRSLEKRIAERTEALSQANKQLEVIASTDSLTGLPNRRYAINRLMELWQVSRQSKRSLVCMVIDADGFKQVNDNYGHIFGDTVLAELGKVLQYAIRTDDIICRVGGDEFFAIFPDTDLNGGLQLAQQILTEVRAVSVPTPDQPWQARVSIGVACSTTSMRSYQELIKLADKGVYLAKAAGKNCIRCINS</sequence>
<evidence type="ECO:0000256" key="4">
    <source>
        <dbReference type="ARBA" id="ARBA00022723"/>
    </source>
</evidence>